<dbReference type="EMBL" id="PXOG01000155">
    <property type="protein sequence ID" value="RGP71739.1"/>
    <property type="molecule type" value="Genomic_DNA"/>
</dbReference>
<evidence type="ECO:0000313" key="2">
    <source>
        <dbReference type="Proteomes" id="UP000266234"/>
    </source>
</evidence>
<organism evidence="1 2">
    <name type="scientific">Fusarium longipes</name>
    <dbReference type="NCBI Taxonomy" id="694270"/>
    <lineage>
        <taxon>Eukaryota</taxon>
        <taxon>Fungi</taxon>
        <taxon>Dikarya</taxon>
        <taxon>Ascomycota</taxon>
        <taxon>Pezizomycotina</taxon>
        <taxon>Sordariomycetes</taxon>
        <taxon>Hypocreomycetidae</taxon>
        <taxon>Hypocreales</taxon>
        <taxon>Nectriaceae</taxon>
        <taxon>Fusarium</taxon>
    </lineage>
</organism>
<gene>
    <name evidence="1" type="ORF">FLONG3_7043</name>
</gene>
<dbReference type="Proteomes" id="UP000266234">
    <property type="component" value="Unassembled WGS sequence"/>
</dbReference>
<proteinExistence type="predicted"/>
<name>A0A395SI48_9HYPO</name>
<evidence type="ECO:0000313" key="1">
    <source>
        <dbReference type="EMBL" id="RGP71739.1"/>
    </source>
</evidence>
<reference evidence="1 2" key="1">
    <citation type="journal article" date="2018" name="PLoS Pathog.">
        <title>Evolution of structural diversity of trichothecenes, a family of toxins produced by plant pathogenic and entomopathogenic fungi.</title>
        <authorList>
            <person name="Proctor R.H."/>
            <person name="McCormick S.P."/>
            <person name="Kim H.S."/>
            <person name="Cardoza R.E."/>
            <person name="Stanley A.M."/>
            <person name="Lindo L."/>
            <person name="Kelly A."/>
            <person name="Brown D.W."/>
            <person name="Lee T."/>
            <person name="Vaughan M.M."/>
            <person name="Alexander N.J."/>
            <person name="Busman M."/>
            <person name="Gutierrez S."/>
        </authorList>
    </citation>
    <scope>NUCLEOTIDE SEQUENCE [LARGE SCALE GENOMIC DNA]</scope>
    <source>
        <strain evidence="1 2">NRRL 20695</strain>
    </source>
</reference>
<comment type="caution">
    <text evidence="1">The sequence shown here is derived from an EMBL/GenBank/DDBJ whole genome shotgun (WGS) entry which is preliminary data.</text>
</comment>
<keyword evidence="2" id="KW-1185">Reference proteome</keyword>
<accession>A0A395SI48</accession>
<sequence length="235" mass="25936">MGDNNGVQILQGLDPFGPQPDGQHWDIVPAADCWARWQVIRPGQTPNDARVIKTVFDSTPSSVRATMNSYFNNAGTNDQLWLPMLTRSLQYSYMVPGNLGPDHPVVDPQGSLSDTSRVIVSIILPSGKRKLEVVNALRTGDAQEDAAVDRAEDVGIVGLKGTIATSDWAYTTGAELKLSMMSIYDEQKDAFYSRRPWKRQELAYTLVEKANGDCVVMDFRDSEQFVLSVRPAAAK</sequence>
<dbReference type="OrthoDB" id="5429831at2759"/>
<protein>
    <submittedName>
        <fullName evidence="1">Galactose-binding like</fullName>
    </submittedName>
</protein>
<dbReference type="AlphaFoldDB" id="A0A395SI48"/>